<organism evidence="1 2">
    <name type="scientific">Urochloa decumbens</name>
    <dbReference type="NCBI Taxonomy" id="240449"/>
    <lineage>
        <taxon>Eukaryota</taxon>
        <taxon>Viridiplantae</taxon>
        <taxon>Streptophyta</taxon>
        <taxon>Embryophyta</taxon>
        <taxon>Tracheophyta</taxon>
        <taxon>Spermatophyta</taxon>
        <taxon>Magnoliopsida</taxon>
        <taxon>Liliopsida</taxon>
        <taxon>Poales</taxon>
        <taxon>Poaceae</taxon>
        <taxon>PACMAD clade</taxon>
        <taxon>Panicoideae</taxon>
        <taxon>Panicodae</taxon>
        <taxon>Paniceae</taxon>
        <taxon>Melinidinae</taxon>
        <taxon>Urochloa</taxon>
    </lineage>
</organism>
<gene>
    <name evidence="1" type="ORF">URODEC1_LOCUS17958</name>
</gene>
<dbReference type="SUPFAM" id="SSF50494">
    <property type="entry name" value="Trypsin-like serine proteases"/>
    <property type="match status" value="1"/>
</dbReference>
<reference evidence="1" key="1">
    <citation type="submission" date="2024-10" db="EMBL/GenBank/DDBJ databases">
        <authorList>
            <person name="Ryan C."/>
        </authorList>
    </citation>
    <scope>NUCLEOTIDE SEQUENCE [LARGE SCALE GENOMIC DNA]</scope>
</reference>
<evidence type="ECO:0000313" key="2">
    <source>
        <dbReference type="Proteomes" id="UP001497457"/>
    </source>
</evidence>
<dbReference type="Proteomes" id="UP001497457">
    <property type="component" value="Chromosome 13rd"/>
</dbReference>
<proteinExistence type="predicted"/>
<protein>
    <submittedName>
        <fullName evidence="1">Uncharacterized protein</fullName>
    </submittedName>
</protein>
<dbReference type="AlphaFoldDB" id="A0ABC8WVD5"/>
<dbReference type="InterPro" id="IPR009003">
    <property type="entry name" value="Peptidase_S1_PA"/>
</dbReference>
<dbReference type="EMBL" id="OZ075123">
    <property type="protein sequence ID" value="CAL4916343.1"/>
    <property type="molecule type" value="Genomic_DNA"/>
</dbReference>
<accession>A0ABC8WVD5</accession>
<sequence length="225" mass="24521">MSNLDALIQATVRDYRDSVVTILTKEREAPKLSAVGSIRSAQNKCLVMACWHVFQQFDPSKHTMHARLTRQNLELDAELLYQDEARDLILISVKGMPRAACMLGNTFQAKSVPCSGVLTYPNIFSFGEGVSDVLIFALPGVIPGKISAQPQETDGIVHHSCTGTEGCYLGPLIFNSGVIGVHIGRSRRNGLSASTETVNAALKAWLQIPPDVTKTTREMIQSLPI</sequence>
<evidence type="ECO:0000313" key="1">
    <source>
        <dbReference type="EMBL" id="CAL4916343.1"/>
    </source>
</evidence>
<name>A0ABC8WVD5_9POAL</name>
<dbReference type="Gene3D" id="2.40.10.120">
    <property type="match status" value="1"/>
</dbReference>
<keyword evidence="2" id="KW-1185">Reference proteome</keyword>